<evidence type="ECO:0000313" key="2">
    <source>
        <dbReference type="EMBL" id="HGS88016.1"/>
    </source>
</evidence>
<reference evidence="2" key="1">
    <citation type="journal article" date="2020" name="mSystems">
        <title>Genome- and Community-Level Interaction Insights into Carbon Utilization and Element Cycling Functions of Hydrothermarchaeota in Hydrothermal Sediment.</title>
        <authorList>
            <person name="Zhou Z."/>
            <person name="Liu Y."/>
            <person name="Xu W."/>
            <person name="Pan J."/>
            <person name="Luo Z.H."/>
            <person name="Li M."/>
        </authorList>
    </citation>
    <scope>NUCLEOTIDE SEQUENCE [LARGE SCALE GENOMIC DNA]</scope>
    <source>
        <strain evidence="2">SpSt-556</strain>
    </source>
</reference>
<feature type="transmembrane region" description="Helical" evidence="1">
    <location>
        <begin position="77"/>
        <end position="96"/>
    </location>
</feature>
<evidence type="ECO:0000256" key="1">
    <source>
        <dbReference type="SAM" id="Phobius"/>
    </source>
</evidence>
<feature type="transmembrane region" description="Helical" evidence="1">
    <location>
        <begin position="191"/>
        <end position="209"/>
    </location>
</feature>
<feature type="transmembrane region" description="Helical" evidence="1">
    <location>
        <begin position="23"/>
        <end position="42"/>
    </location>
</feature>
<dbReference type="AlphaFoldDB" id="A0A7C4L076"/>
<protein>
    <submittedName>
        <fullName evidence="2">Uncharacterized protein</fullName>
    </submittedName>
</protein>
<organism evidence="2">
    <name type="scientific">Bellilinea caldifistulae</name>
    <dbReference type="NCBI Taxonomy" id="360411"/>
    <lineage>
        <taxon>Bacteria</taxon>
        <taxon>Bacillati</taxon>
        <taxon>Chloroflexota</taxon>
        <taxon>Anaerolineae</taxon>
        <taxon>Anaerolineales</taxon>
        <taxon>Anaerolineaceae</taxon>
        <taxon>Bellilinea</taxon>
    </lineage>
</organism>
<name>A0A7C4L076_9CHLR</name>
<keyword evidence="1" id="KW-1133">Transmembrane helix</keyword>
<feature type="transmembrane region" description="Helical" evidence="1">
    <location>
        <begin position="103"/>
        <end position="125"/>
    </location>
</feature>
<feature type="transmembrane region" description="Helical" evidence="1">
    <location>
        <begin position="167"/>
        <end position="185"/>
    </location>
</feature>
<comment type="caution">
    <text evidence="2">The sequence shown here is derived from an EMBL/GenBank/DDBJ whole genome shotgun (WGS) entry which is preliminary data.</text>
</comment>
<keyword evidence="1" id="KW-0472">Membrane</keyword>
<gene>
    <name evidence="2" type="ORF">ENT17_10405</name>
</gene>
<proteinExistence type="predicted"/>
<sequence length="215" mass="23370">MILAGLIIFAQQAGWLGPRVNWWALFILIPAFGSLSGAYYAFQYSQRFNTAVRSSLGSAVVLFTLTFMFLLGLDWSVYWPLMVIAPGVSVLLNGFGGREGLNMAFWIGLGAVYLGFGFLGINTGWVDLRNRFEPYNWWALAILIPAFGALIMASISMVQKQRPGKIIGLVIFGILMAGTGLIAFFSANWSLFAPVLLIAAGLGILLGIFGEKSQA</sequence>
<accession>A0A7C4L076</accession>
<feature type="transmembrane region" description="Helical" evidence="1">
    <location>
        <begin position="54"/>
        <end position="71"/>
    </location>
</feature>
<feature type="transmembrane region" description="Helical" evidence="1">
    <location>
        <begin position="137"/>
        <end position="155"/>
    </location>
</feature>
<dbReference type="EMBL" id="DSXR01000103">
    <property type="protein sequence ID" value="HGS88016.1"/>
    <property type="molecule type" value="Genomic_DNA"/>
</dbReference>
<keyword evidence="1" id="KW-0812">Transmembrane</keyword>